<evidence type="ECO:0000256" key="1">
    <source>
        <dbReference type="ARBA" id="ARBA00001968"/>
    </source>
</evidence>
<evidence type="ECO:0000256" key="2">
    <source>
        <dbReference type="ARBA" id="ARBA00022723"/>
    </source>
</evidence>
<proteinExistence type="predicted"/>
<comment type="cofactor">
    <cofactor evidence="1">
        <name>a divalent metal cation</name>
        <dbReference type="ChEBI" id="CHEBI:60240"/>
    </cofactor>
</comment>
<sequence length="184" mass="20419">MSADNSKKSNNIMYLATGNSFWSLAFSFRLGFRTVRCIVQETCVLIWTLRQPQFLPKPDAELWAKTTDGYFSKWDFPNCIGSIDGKNIPLTKPPNCGSLFYNYKGFFSILLLAEADAYWRLLVVDIGSYGSCSDDGIFSAICLGKHLSEGSLDIPAAKKIYGTELVTPHVFVADVMDYAPVAEA</sequence>
<comment type="caution">
    <text evidence="5">The sequence shown here is derived from an EMBL/GenBank/DDBJ whole genome shotgun (WGS) entry which is preliminary data.</text>
</comment>
<evidence type="ECO:0000256" key="3">
    <source>
        <dbReference type="SAM" id="Phobius"/>
    </source>
</evidence>
<reference evidence="5 6" key="1">
    <citation type="journal article" date="2021" name="Elife">
        <title>Chloroplast acquisition without the gene transfer in kleptoplastic sea slugs, Plakobranchus ocellatus.</title>
        <authorList>
            <person name="Maeda T."/>
            <person name="Takahashi S."/>
            <person name="Yoshida T."/>
            <person name="Shimamura S."/>
            <person name="Takaki Y."/>
            <person name="Nagai Y."/>
            <person name="Toyoda A."/>
            <person name="Suzuki Y."/>
            <person name="Arimoto A."/>
            <person name="Ishii H."/>
            <person name="Satoh N."/>
            <person name="Nishiyama T."/>
            <person name="Hasebe M."/>
            <person name="Maruyama T."/>
            <person name="Minagawa J."/>
            <person name="Obokata J."/>
            <person name="Shigenobu S."/>
        </authorList>
    </citation>
    <scope>NUCLEOTIDE SEQUENCE [LARGE SCALE GENOMIC DNA]</scope>
</reference>
<feature type="transmembrane region" description="Helical" evidence="3">
    <location>
        <begin position="12"/>
        <end position="32"/>
    </location>
</feature>
<accession>A0AAV3XYQ9</accession>
<dbReference type="Proteomes" id="UP000735302">
    <property type="component" value="Unassembled WGS sequence"/>
</dbReference>
<gene>
    <name evidence="5" type="ORF">PoB_000177200</name>
</gene>
<feature type="domain" description="DDE Tnp4" evidence="4">
    <location>
        <begin position="83"/>
        <end position="149"/>
    </location>
</feature>
<protein>
    <submittedName>
        <fullName evidence="5">Nuclease harbi1</fullName>
    </submittedName>
</protein>
<dbReference type="EMBL" id="BLXT01000264">
    <property type="protein sequence ID" value="GFN75266.1"/>
    <property type="molecule type" value="Genomic_DNA"/>
</dbReference>
<dbReference type="Pfam" id="PF13359">
    <property type="entry name" value="DDE_Tnp_4"/>
    <property type="match status" value="1"/>
</dbReference>
<name>A0AAV3XYQ9_9GAST</name>
<keyword evidence="6" id="KW-1185">Reference proteome</keyword>
<keyword evidence="3" id="KW-0812">Transmembrane</keyword>
<keyword evidence="3" id="KW-1133">Transmembrane helix</keyword>
<keyword evidence="3" id="KW-0472">Membrane</keyword>
<evidence type="ECO:0000313" key="6">
    <source>
        <dbReference type="Proteomes" id="UP000735302"/>
    </source>
</evidence>
<dbReference type="InterPro" id="IPR027806">
    <property type="entry name" value="HARBI1_dom"/>
</dbReference>
<dbReference type="GO" id="GO:0046872">
    <property type="term" value="F:metal ion binding"/>
    <property type="evidence" value="ECO:0007669"/>
    <property type="project" value="UniProtKB-KW"/>
</dbReference>
<organism evidence="5 6">
    <name type="scientific">Plakobranchus ocellatus</name>
    <dbReference type="NCBI Taxonomy" id="259542"/>
    <lineage>
        <taxon>Eukaryota</taxon>
        <taxon>Metazoa</taxon>
        <taxon>Spiralia</taxon>
        <taxon>Lophotrochozoa</taxon>
        <taxon>Mollusca</taxon>
        <taxon>Gastropoda</taxon>
        <taxon>Heterobranchia</taxon>
        <taxon>Euthyneura</taxon>
        <taxon>Panpulmonata</taxon>
        <taxon>Sacoglossa</taxon>
        <taxon>Placobranchoidea</taxon>
        <taxon>Plakobranchidae</taxon>
        <taxon>Plakobranchus</taxon>
    </lineage>
</organism>
<dbReference type="AlphaFoldDB" id="A0AAV3XYQ9"/>
<evidence type="ECO:0000259" key="4">
    <source>
        <dbReference type="Pfam" id="PF13359"/>
    </source>
</evidence>
<keyword evidence="2" id="KW-0479">Metal-binding</keyword>
<evidence type="ECO:0000313" key="5">
    <source>
        <dbReference type="EMBL" id="GFN75266.1"/>
    </source>
</evidence>